<comment type="caution">
    <text evidence="3">The sequence shown here is derived from an EMBL/GenBank/DDBJ whole genome shotgun (WGS) entry which is preliminary data.</text>
</comment>
<organism evidence="3 4">
    <name type="scientific">Hyphodiscus hymeniophilus</name>
    <dbReference type="NCBI Taxonomy" id="353542"/>
    <lineage>
        <taxon>Eukaryota</taxon>
        <taxon>Fungi</taxon>
        <taxon>Dikarya</taxon>
        <taxon>Ascomycota</taxon>
        <taxon>Pezizomycotina</taxon>
        <taxon>Leotiomycetes</taxon>
        <taxon>Helotiales</taxon>
        <taxon>Hyphodiscaceae</taxon>
        <taxon>Hyphodiscus</taxon>
    </lineage>
</organism>
<evidence type="ECO:0000259" key="1">
    <source>
        <dbReference type="Pfam" id="PF01425"/>
    </source>
</evidence>
<reference evidence="3" key="1">
    <citation type="submission" date="2019-07" db="EMBL/GenBank/DDBJ databases">
        <title>Hyphodiscus hymeniophilus genome sequencing and assembly.</title>
        <authorList>
            <person name="Kramer G."/>
            <person name="Nodwell J."/>
        </authorList>
    </citation>
    <scope>NUCLEOTIDE SEQUENCE</scope>
    <source>
        <strain evidence="3">ATCC 34498</strain>
    </source>
</reference>
<dbReference type="InterPro" id="IPR023631">
    <property type="entry name" value="Amidase_dom"/>
</dbReference>
<dbReference type="InterPro" id="IPR058329">
    <property type="entry name" value="Arp1_N"/>
</dbReference>
<evidence type="ECO:0000313" key="4">
    <source>
        <dbReference type="Proteomes" id="UP000785200"/>
    </source>
</evidence>
<protein>
    <submittedName>
        <fullName evidence="3">Scytalone deHydratase Arp1</fullName>
    </submittedName>
</protein>
<dbReference type="PANTHER" id="PTHR46310:SF7">
    <property type="entry name" value="AMIDASE 1"/>
    <property type="match status" value="1"/>
</dbReference>
<feature type="domain" description="Scytalone dehydratase-like protein Arp1 N-terminal" evidence="2">
    <location>
        <begin position="31"/>
        <end position="87"/>
    </location>
</feature>
<dbReference type="Pfam" id="PF01425">
    <property type="entry name" value="Amidase"/>
    <property type="match status" value="1"/>
</dbReference>
<dbReference type="Gene3D" id="3.90.1300.10">
    <property type="entry name" value="Amidase signature (AS) domain"/>
    <property type="match status" value="1"/>
</dbReference>
<evidence type="ECO:0000259" key="2">
    <source>
        <dbReference type="Pfam" id="PF26053"/>
    </source>
</evidence>
<feature type="domain" description="Amidase" evidence="1">
    <location>
        <begin position="176"/>
        <end position="353"/>
    </location>
</feature>
<dbReference type="Pfam" id="PF26053">
    <property type="entry name" value="DUF8016"/>
    <property type="match status" value="1"/>
</dbReference>
<accession>A0A9P7AZN4</accession>
<name>A0A9P7AZN4_9HELO</name>
<dbReference type="InterPro" id="IPR036928">
    <property type="entry name" value="AS_sf"/>
</dbReference>
<sequence>MTCQVEQVCSVGSSRYLIGPKSSDSSSMVEKWPIKDHHLPLPVTIISIEGLQFITSSWLQTTIDDMLSLDDVFCEDFLSCILFQDVTQAPHPRIIDDGDAFQKLCPNWHFCTGRLRPGPYIQLESGMHKVFKLCSDPNGAFVYGVVESEDNPESYRRVLDTCIPIPSRHYFPPPSPSAPLSGKRVAVKDIYDICGLKTGIGSKAYESFQQEATKTATSIQQLISLGAVIIGKTKTVQFASGMAPRDWIDYQCPFNPRGDGYLSPDCSSSGSAVAIASYNWVDFSIGSDTLCLGSMVGPAAACGIFGLRPSHGALSNVGALAVSALLDTPGHFSRDISDFGDVARSWLGSSYSDIPFKLPKRLLVPRAFSHVVPSKLKLMNSFVGDLEILANIKSTYFDIDELWRSKAHISKPFFEYFASTLAHIQLHDSWHNNLAFRAEYKAIFGEAPYVDPLIQYKWDLGSELTESQYRQACEEKSVLKQFLGRYVFTEGTVLLLASGDADISYRDDYVGETEMLYDSAGWDSAGNAGSLTKADKVEVGQRSYDSRVTGNEEYQPVSLMLLAQADEDRDGHLSNRPRKAFFEVNWPLYGHEDWESGFLRKKKDHY</sequence>
<evidence type="ECO:0000313" key="3">
    <source>
        <dbReference type="EMBL" id="KAG0651346.1"/>
    </source>
</evidence>
<dbReference type="SUPFAM" id="SSF75304">
    <property type="entry name" value="Amidase signature (AS) enzymes"/>
    <property type="match status" value="1"/>
</dbReference>
<dbReference type="AlphaFoldDB" id="A0A9P7AZN4"/>
<dbReference type="Proteomes" id="UP000785200">
    <property type="component" value="Unassembled WGS sequence"/>
</dbReference>
<dbReference type="PANTHER" id="PTHR46310">
    <property type="entry name" value="AMIDASE 1"/>
    <property type="match status" value="1"/>
</dbReference>
<dbReference type="EMBL" id="VNKQ01000004">
    <property type="protein sequence ID" value="KAG0651346.1"/>
    <property type="molecule type" value="Genomic_DNA"/>
</dbReference>
<proteinExistence type="predicted"/>
<dbReference type="OrthoDB" id="5423360at2759"/>
<gene>
    <name evidence="3" type="ORF">D0Z07_1793</name>
</gene>
<keyword evidence="4" id="KW-1185">Reference proteome</keyword>